<dbReference type="Proteomes" id="UP000005938">
    <property type="component" value="Unassembled WGS sequence"/>
</dbReference>
<proteinExistence type="predicted"/>
<dbReference type="AlphaFoldDB" id="I0WHV8"/>
<dbReference type="InterPro" id="IPR025324">
    <property type="entry name" value="DUF4230"/>
</dbReference>
<name>I0WHV8_9FLAO</name>
<dbReference type="eggNOG" id="ENOG502Z9DG">
    <property type="taxonomic scope" value="Bacteria"/>
</dbReference>
<dbReference type="OrthoDB" id="669131at2"/>
<keyword evidence="2" id="KW-1185">Reference proteome</keyword>
<dbReference type="STRING" id="946077.W5A_03489"/>
<dbReference type="Pfam" id="PF14014">
    <property type="entry name" value="DUF4230"/>
    <property type="match status" value="1"/>
</dbReference>
<reference evidence="1 2" key="1">
    <citation type="journal article" date="2012" name="J. Bacteriol.">
        <title>Genome Sequence of the Halotolerant Bacterium Imtechella halotolerans K1T.</title>
        <authorList>
            <person name="Kumar S."/>
            <person name="Vikram S."/>
            <person name="Subramanian S."/>
            <person name="Raghava G.P."/>
            <person name="Pinnaka A.K."/>
        </authorList>
    </citation>
    <scope>NUCLEOTIDE SEQUENCE [LARGE SCALE GENOMIC DNA]</scope>
    <source>
        <strain evidence="1 2">K1</strain>
    </source>
</reference>
<comment type="caution">
    <text evidence="1">The sequence shown here is derived from an EMBL/GenBank/DDBJ whole genome shotgun (WGS) entry which is preliminary data.</text>
</comment>
<sequence>MEILLLVIFSLFSGAFAMYFVVKFYHKFQLKSNTEKQSVVLIEKIKKVCKLVVIEGEFAEIYDHRHDQGYFFGLLISKKKALVKVRAMVHIGFDLQKLKMNVHLASKTIILSSFPQPEVISLESDIEFYDVKDGFLNKFKPDDFSQVNKQAKQFVMDKIPESSLMGTARKEALETLQIIQGLVETIGWKLDISTIELPLNKTTELSQF</sequence>
<evidence type="ECO:0008006" key="3">
    <source>
        <dbReference type="Google" id="ProtNLM"/>
    </source>
</evidence>
<dbReference type="EMBL" id="AJJU01000003">
    <property type="protein sequence ID" value="EID75974.1"/>
    <property type="molecule type" value="Genomic_DNA"/>
</dbReference>
<organism evidence="1 2">
    <name type="scientific">Imtechella halotolerans K1</name>
    <dbReference type="NCBI Taxonomy" id="946077"/>
    <lineage>
        <taxon>Bacteria</taxon>
        <taxon>Pseudomonadati</taxon>
        <taxon>Bacteroidota</taxon>
        <taxon>Flavobacteriia</taxon>
        <taxon>Flavobacteriales</taxon>
        <taxon>Flavobacteriaceae</taxon>
        <taxon>Imtechella</taxon>
    </lineage>
</organism>
<evidence type="ECO:0000313" key="1">
    <source>
        <dbReference type="EMBL" id="EID75974.1"/>
    </source>
</evidence>
<dbReference type="RefSeq" id="WP_008237471.1">
    <property type="nucleotide sequence ID" value="NZ_AJJU01000003.1"/>
</dbReference>
<evidence type="ECO:0000313" key="2">
    <source>
        <dbReference type="Proteomes" id="UP000005938"/>
    </source>
</evidence>
<accession>I0WHV8</accession>
<gene>
    <name evidence="1" type="ORF">W5A_03489</name>
</gene>
<protein>
    <recommendedName>
        <fullName evidence="3">DUF4230 domain-containing protein</fullName>
    </recommendedName>
</protein>